<proteinExistence type="predicted"/>
<keyword evidence="2" id="KW-1185">Reference proteome</keyword>
<dbReference type="AlphaFoldDB" id="A0A6A5UDY4"/>
<sequence length="91" mass="10273">MKPRLTSAHLTLSFSALSQVTREIDLLYSIVSHVMRTIPCHLRLLSHRRYCPYGSLADISIPIPISIFIFISNANALHEEGSTDERYKGDS</sequence>
<evidence type="ECO:0000313" key="1">
    <source>
        <dbReference type="EMBL" id="KAF1963115.1"/>
    </source>
</evidence>
<reference evidence="1" key="1">
    <citation type="journal article" date="2020" name="Stud. Mycol.">
        <title>101 Dothideomycetes genomes: a test case for predicting lifestyles and emergence of pathogens.</title>
        <authorList>
            <person name="Haridas S."/>
            <person name="Albert R."/>
            <person name="Binder M."/>
            <person name="Bloem J."/>
            <person name="Labutti K."/>
            <person name="Salamov A."/>
            <person name="Andreopoulos B."/>
            <person name="Baker S."/>
            <person name="Barry K."/>
            <person name="Bills G."/>
            <person name="Bluhm B."/>
            <person name="Cannon C."/>
            <person name="Castanera R."/>
            <person name="Culley D."/>
            <person name="Daum C."/>
            <person name="Ezra D."/>
            <person name="Gonzalez J."/>
            <person name="Henrissat B."/>
            <person name="Kuo A."/>
            <person name="Liang C."/>
            <person name="Lipzen A."/>
            <person name="Lutzoni F."/>
            <person name="Magnuson J."/>
            <person name="Mondo S."/>
            <person name="Nolan M."/>
            <person name="Ohm R."/>
            <person name="Pangilinan J."/>
            <person name="Park H.-J."/>
            <person name="Ramirez L."/>
            <person name="Alfaro M."/>
            <person name="Sun H."/>
            <person name="Tritt A."/>
            <person name="Yoshinaga Y."/>
            <person name="Zwiers L.-H."/>
            <person name="Turgeon B."/>
            <person name="Goodwin S."/>
            <person name="Spatafora J."/>
            <person name="Crous P."/>
            <person name="Grigoriev I."/>
        </authorList>
    </citation>
    <scope>NUCLEOTIDE SEQUENCE</scope>
    <source>
        <strain evidence="1">CBS 675.92</strain>
    </source>
</reference>
<accession>A0A6A5UDY4</accession>
<dbReference type="EMBL" id="ML976978">
    <property type="protein sequence ID" value="KAF1963115.1"/>
    <property type="molecule type" value="Genomic_DNA"/>
</dbReference>
<evidence type="ECO:0000313" key="2">
    <source>
        <dbReference type="Proteomes" id="UP000800035"/>
    </source>
</evidence>
<dbReference type="Proteomes" id="UP000800035">
    <property type="component" value="Unassembled WGS sequence"/>
</dbReference>
<name>A0A6A5UDY4_9PLEO</name>
<organism evidence="1 2">
    <name type="scientific">Byssothecium circinans</name>
    <dbReference type="NCBI Taxonomy" id="147558"/>
    <lineage>
        <taxon>Eukaryota</taxon>
        <taxon>Fungi</taxon>
        <taxon>Dikarya</taxon>
        <taxon>Ascomycota</taxon>
        <taxon>Pezizomycotina</taxon>
        <taxon>Dothideomycetes</taxon>
        <taxon>Pleosporomycetidae</taxon>
        <taxon>Pleosporales</taxon>
        <taxon>Massarineae</taxon>
        <taxon>Massarinaceae</taxon>
        <taxon>Byssothecium</taxon>
    </lineage>
</organism>
<protein>
    <submittedName>
        <fullName evidence="1">Uncharacterized protein</fullName>
    </submittedName>
</protein>
<gene>
    <name evidence="1" type="ORF">CC80DRAFT_105808</name>
</gene>